<dbReference type="GO" id="GO:0003723">
    <property type="term" value="F:RNA binding"/>
    <property type="evidence" value="ECO:0007669"/>
    <property type="project" value="TreeGrafter"/>
</dbReference>
<evidence type="ECO:0000256" key="5">
    <source>
        <dbReference type="ARBA" id="ARBA00022741"/>
    </source>
</evidence>
<organism evidence="11 12">
    <name type="scientific">Clostridium acetobutylicum (strain ATCC 824 / DSM 792 / JCM 1419 / IAM 19013 / LMG 5710 / NBRC 13948 / NRRL B-527 / VKM B-1787 / 2291 / W)</name>
    <dbReference type="NCBI Taxonomy" id="272562"/>
    <lineage>
        <taxon>Bacteria</taxon>
        <taxon>Bacillati</taxon>
        <taxon>Bacillota</taxon>
        <taxon>Clostridia</taxon>
        <taxon>Eubacteriales</taxon>
        <taxon>Clostridiaceae</taxon>
        <taxon>Clostridium</taxon>
    </lineage>
</organism>
<reference evidence="11 12" key="1">
    <citation type="journal article" date="2001" name="J. Bacteriol.">
        <title>Genome sequence and comparative analysis of the solvent-producing bacterium Clostridium acetobutylicum.</title>
        <authorList>
            <person name="Nolling J."/>
            <person name="Breton G."/>
            <person name="Omelchenko M.V."/>
            <person name="Makarova K.S."/>
            <person name="Zeng Q."/>
            <person name="Gibson R."/>
            <person name="Lee H.M."/>
            <person name="Dubois J."/>
            <person name="Qiu D."/>
            <person name="Hitti J."/>
            <person name="Wolf Y.I."/>
            <person name="Tatusov R.L."/>
            <person name="Sabathe F."/>
            <person name="Doucette-Stamm L."/>
            <person name="Soucaille P."/>
            <person name="Daly M.J."/>
            <person name="Bennett G.N."/>
            <person name="Koonin E.V."/>
            <person name="Smith D.R."/>
        </authorList>
    </citation>
    <scope>NUCLEOTIDE SEQUENCE [LARGE SCALE GENOMIC DNA]</scope>
    <source>
        <strain evidence="12">ATCC 824 / DSM 792 / JCM 1419 / LMG 5710 / VKM B-1787</strain>
    </source>
</reference>
<gene>
    <name evidence="11" type="primary">asnS</name>
    <name evidence="9" type="synonym">aspS</name>
    <name evidence="11" type="ordered locus">CA_C3564</name>
</gene>
<keyword evidence="4 9" id="KW-0436">Ligase</keyword>
<dbReference type="FunFam" id="3.30.930.10:FF:000038">
    <property type="entry name" value="Aspartate--tRNA ligase"/>
    <property type="match status" value="1"/>
</dbReference>
<dbReference type="AlphaFoldDB" id="Q97DB5"/>
<feature type="binding site" evidence="9">
    <location>
        <begin position="266"/>
        <end position="268"/>
    </location>
    <ligand>
        <name>ATP</name>
        <dbReference type="ChEBI" id="CHEBI:30616"/>
    </ligand>
</feature>
<comment type="function">
    <text evidence="9">Catalyzes the attachment of L-aspartate to tRNA(Asp) in a two-step reaction: L-aspartate is first activated by ATP to form Asp-AMP and then transferred to the acceptor end of tRNA(Asp).</text>
</comment>
<keyword evidence="7 9" id="KW-0648">Protein biosynthesis</keyword>
<evidence type="ECO:0000256" key="6">
    <source>
        <dbReference type="ARBA" id="ARBA00022840"/>
    </source>
</evidence>
<dbReference type="Gene3D" id="3.30.930.10">
    <property type="entry name" value="Bira Bifunctional Protein, Domain 2"/>
    <property type="match status" value="1"/>
</dbReference>
<evidence type="ECO:0000259" key="10">
    <source>
        <dbReference type="PROSITE" id="PS50862"/>
    </source>
</evidence>
<dbReference type="STRING" id="272562.CA_C3564"/>
<dbReference type="OrthoDB" id="9762036at2"/>
<dbReference type="GO" id="GO:0006422">
    <property type="term" value="P:aspartyl-tRNA aminoacylation"/>
    <property type="evidence" value="ECO:0007669"/>
    <property type="project" value="UniProtKB-UniRule"/>
</dbReference>
<evidence type="ECO:0000256" key="7">
    <source>
        <dbReference type="ARBA" id="ARBA00022917"/>
    </source>
</evidence>
<dbReference type="InterPro" id="IPR004365">
    <property type="entry name" value="NA-bd_OB_tRNA"/>
</dbReference>
<keyword evidence="5 9" id="KW-0547">Nucleotide-binding</keyword>
<evidence type="ECO:0000256" key="2">
    <source>
        <dbReference type="ARBA" id="ARBA00005312"/>
    </source>
</evidence>
<evidence type="ECO:0000313" key="12">
    <source>
        <dbReference type="Proteomes" id="UP000000814"/>
    </source>
</evidence>
<feature type="binding site" evidence="9">
    <location>
        <position position="402"/>
    </location>
    <ligand>
        <name>ATP</name>
        <dbReference type="ChEBI" id="CHEBI:30616"/>
    </ligand>
</feature>
<dbReference type="GO" id="GO:0140096">
    <property type="term" value="F:catalytic activity, acting on a protein"/>
    <property type="evidence" value="ECO:0007669"/>
    <property type="project" value="UniProtKB-ARBA"/>
</dbReference>
<dbReference type="PANTHER" id="PTHR43450">
    <property type="entry name" value="ASPARTYL-TRNA SYNTHETASE"/>
    <property type="match status" value="1"/>
</dbReference>
<dbReference type="GO" id="GO:0005524">
    <property type="term" value="F:ATP binding"/>
    <property type="evidence" value="ECO:0007669"/>
    <property type="project" value="UniProtKB-UniRule"/>
</dbReference>
<feature type="binding site" evidence="9">
    <location>
        <begin position="450"/>
        <end position="453"/>
    </location>
    <ligand>
        <name>ATP</name>
        <dbReference type="ChEBI" id="CHEBI:30616"/>
    </ligand>
</feature>
<evidence type="ECO:0000256" key="4">
    <source>
        <dbReference type="ARBA" id="ARBA00022598"/>
    </source>
</evidence>
<dbReference type="PIR" id="E97337">
    <property type="entry name" value="E97337"/>
</dbReference>
<feature type="binding site" evidence="9">
    <location>
        <begin position="258"/>
        <end position="260"/>
    </location>
    <ligand>
        <name>ATP</name>
        <dbReference type="ChEBI" id="CHEBI:30616"/>
    </ligand>
</feature>
<feature type="binding site" evidence="9">
    <location>
        <position position="405"/>
    </location>
    <ligand>
        <name>L-aspartate</name>
        <dbReference type="ChEBI" id="CHEBI:29991"/>
    </ligand>
</feature>
<evidence type="ECO:0000256" key="3">
    <source>
        <dbReference type="ARBA" id="ARBA00022490"/>
    </source>
</evidence>
<dbReference type="NCBIfam" id="NF003483">
    <property type="entry name" value="PRK05159.1"/>
    <property type="match status" value="1"/>
</dbReference>
<dbReference type="InterPro" id="IPR002312">
    <property type="entry name" value="Asp/Asn-tRNA-synth_IIb"/>
</dbReference>
<dbReference type="EC" id="6.1.1.12" evidence="9"/>
<dbReference type="Pfam" id="PF01336">
    <property type="entry name" value="tRNA_anti-codon"/>
    <property type="match status" value="1"/>
</dbReference>
<dbReference type="CDD" id="cd04100">
    <property type="entry name" value="Asp_Lys_Asn_RS_N"/>
    <property type="match status" value="1"/>
</dbReference>
<comment type="subunit">
    <text evidence="9">Homodimer.</text>
</comment>
<keyword evidence="6 9" id="KW-0067">ATP-binding</keyword>
<evidence type="ECO:0000256" key="9">
    <source>
        <dbReference type="HAMAP-Rule" id="MF_02075"/>
    </source>
</evidence>
<feature type="binding site" evidence="9">
    <location>
        <position position="214"/>
    </location>
    <ligand>
        <name>L-aspartate</name>
        <dbReference type="ChEBI" id="CHEBI:29991"/>
    </ligand>
</feature>
<feature type="binding site" evidence="9">
    <location>
        <position position="409"/>
    </location>
    <ligand>
        <name>L-aspartate</name>
        <dbReference type="ChEBI" id="CHEBI:29991"/>
    </ligand>
</feature>
<dbReference type="HOGENOM" id="CLU_004553_2_1_9"/>
<dbReference type="GO" id="GO:0004815">
    <property type="term" value="F:aspartate-tRNA ligase activity"/>
    <property type="evidence" value="ECO:0007669"/>
    <property type="project" value="UniProtKB-UniRule"/>
</dbReference>
<dbReference type="PRINTS" id="PR01042">
    <property type="entry name" value="TRNASYNTHASP"/>
</dbReference>
<dbReference type="KEGG" id="cac:CA_C3564"/>
<name>Q97DB5_CLOAB</name>
<sequence>MILNKGWHREKPSLLTGVEAFFILNKLINQGGTAFKIVPFGGDFLFFENLGGKFMERCLVNETEKKLEEVVKLQGWVHKLRKLGKIAFVLLRDRTGIIQCVVDAKKIDVKELKLESVVEIEGIVKENEGRFEIQVNSIKTLSKALEKIPIEINKEDMELNIDTLIENRILSMRNSRVNSVFKIETEIAHGFSEFLVKNGFTEIYTPKIVSEGAEGGTELFKLKYFDKEAYLAQSPQFYKQMMVAAGYERVFEIGHVYRAESHDTKRHLNEYISMDLEMGFINDEMDLIRFEIELLKYIFQNVRQKCSKSIELLKVEIPTIQEVPIMPLNEAITILREVYNKKELTTDIDHEGEELIGRFVKEKYNSDFVFLTHYSKDKRPMYTMPCGKNLTHSFDLIFRGMEITTGGQRINDYDMLRQSMLDKGLKVESFKSYLDVFKFGMPPHGGLAIGLERITIKLLNLDNIREAAFFVRDKKRILP</sequence>
<dbReference type="SUPFAM" id="SSF50249">
    <property type="entry name" value="Nucleic acid-binding proteins"/>
    <property type="match status" value="1"/>
</dbReference>
<proteinExistence type="inferred from homology"/>
<dbReference type="Pfam" id="PF00152">
    <property type="entry name" value="tRNA-synt_2"/>
    <property type="match status" value="1"/>
</dbReference>
<dbReference type="GO" id="GO:0016740">
    <property type="term" value="F:transferase activity"/>
    <property type="evidence" value="ECO:0007669"/>
    <property type="project" value="UniProtKB-ARBA"/>
</dbReference>
<evidence type="ECO:0000256" key="8">
    <source>
        <dbReference type="ARBA" id="ARBA00023146"/>
    </source>
</evidence>
<evidence type="ECO:0000256" key="1">
    <source>
        <dbReference type="ARBA" id="ARBA00004496"/>
    </source>
</evidence>
<dbReference type="Proteomes" id="UP000000814">
    <property type="component" value="Chromosome"/>
</dbReference>
<keyword evidence="12" id="KW-1185">Reference proteome</keyword>
<feature type="binding site" evidence="9">
    <location>
        <position position="258"/>
    </location>
    <ligand>
        <name>L-aspartate</name>
        <dbReference type="ChEBI" id="CHEBI:29991"/>
    </ligand>
</feature>
<dbReference type="SUPFAM" id="SSF55681">
    <property type="entry name" value="Class II aaRS and biotin synthetases"/>
    <property type="match status" value="1"/>
</dbReference>
<dbReference type="InterPro" id="IPR012340">
    <property type="entry name" value="NA-bd_OB-fold"/>
</dbReference>
<comment type="similarity">
    <text evidence="2 9">Belongs to the class-II aminoacyl-tRNA synthetase family. Type 2 subfamily.</text>
</comment>
<feature type="domain" description="Aminoacyl-transfer RNA synthetases class-II family profile" evidence="10">
    <location>
        <begin position="181"/>
        <end position="479"/>
    </location>
</feature>
<dbReference type="GO" id="GO:0017101">
    <property type="term" value="C:aminoacyl-tRNA synthetase multienzyme complex"/>
    <property type="evidence" value="ECO:0007669"/>
    <property type="project" value="TreeGrafter"/>
</dbReference>
<dbReference type="CDD" id="cd00776">
    <property type="entry name" value="AsxRS_core"/>
    <property type="match status" value="1"/>
</dbReference>
<feature type="region of interest" description="Aspartate" evidence="9">
    <location>
        <begin position="236"/>
        <end position="239"/>
    </location>
</feature>
<keyword evidence="8 9" id="KW-0030">Aminoacyl-tRNA synthetase</keyword>
<dbReference type="EMBL" id="AE001437">
    <property type="protein sequence ID" value="AAK81488.1"/>
    <property type="molecule type" value="Genomic_DNA"/>
</dbReference>
<dbReference type="InterPro" id="IPR004364">
    <property type="entry name" value="Aa-tRNA-synt_II"/>
</dbReference>
<dbReference type="NCBIfam" id="TIGR00458">
    <property type="entry name" value="aspS_nondisc"/>
    <property type="match status" value="1"/>
</dbReference>
<dbReference type="HAMAP" id="MF_02075">
    <property type="entry name" value="Asp_tRNA_synth_type2"/>
    <property type="match status" value="1"/>
</dbReference>
<dbReference type="PATRIC" id="fig|272562.8.peg.3753"/>
<dbReference type="InterPro" id="IPR045864">
    <property type="entry name" value="aa-tRNA-synth_II/BPL/LPL"/>
</dbReference>
<dbReference type="InterPro" id="IPR004523">
    <property type="entry name" value="Asp-tRNA_synthase_2"/>
</dbReference>
<dbReference type="PROSITE" id="PS50862">
    <property type="entry name" value="AA_TRNA_LIGASE_II"/>
    <property type="match status" value="1"/>
</dbReference>
<keyword evidence="3 9" id="KW-0963">Cytoplasm</keyword>
<accession>Q97DB5</accession>
<protein>
    <recommendedName>
        <fullName evidence="9">Aspartate--tRNA ligase</fullName>
        <ecNumber evidence="9">6.1.1.12</ecNumber>
    </recommendedName>
    <alternativeName>
        <fullName evidence="9">Aspartyl-tRNA synthetase</fullName>
        <shortName evidence="9">AspRS</shortName>
    </alternativeName>
</protein>
<dbReference type="InterPro" id="IPR006195">
    <property type="entry name" value="aa-tRNA-synth_II"/>
</dbReference>
<dbReference type="GO" id="GO:0005829">
    <property type="term" value="C:cytosol"/>
    <property type="evidence" value="ECO:0007669"/>
    <property type="project" value="TreeGrafter"/>
</dbReference>
<comment type="caution">
    <text evidence="9">Lacks conserved residue(s) required for the propagation of feature annotation.</text>
</comment>
<comment type="subcellular location">
    <subcellularLocation>
        <location evidence="1 9">Cytoplasm</location>
    </subcellularLocation>
</comment>
<dbReference type="PANTHER" id="PTHR43450:SF1">
    <property type="entry name" value="ASPARTATE--TRNA LIGASE, CYTOPLASMIC"/>
    <property type="match status" value="1"/>
</dbReference>
<dbReference type="eggNOG" id="COG0017">
    <property type="taxonomic scope" value="Bacteria"/>
</dbReference>
<evidence type="ECO:0000313" key="11">
    <source>
        <dbReference type="EMBL" id="AAK81488.1"/>
    </source>
</evidence>
<dbReference type="Gene3D" id="2.40.50.140">
    <property type="entry name" value="Nucleic acid-binding proteins"/>
    <property type="match status" value="1"/>
</dbReference>
<comment type="catalytic activity">
    <reaction evidence="9">
        <text>tRNA(Asp) + L-aspartate + ATP = L-aspartyl-tRNA(Asp) + AMP + diphosphate</text>
        <dbReference type="Rhea" id="RHEA:19649"/>
        <dbReference type="Rhea" id="RHEA-COMP:9660"/>
        <dbReference type="Rhea" id="RHEA-COMP:9678"/>
        <dbReference type="ChEBI" id="CHEBI:29991"/>
        <dbReference type="ChEBI" id="CHEBI:30616"/>
        <dbReference type="ChEBI" id="CHEBI:33019"/>
        <dbReference type="ChEBI" id="CHEBI:78442"/>
        <dbReference type="ChEBI" id="CHEBI:78516"/>
        <dbReference type="ChEBI" id="CHEBI:456215"/>
        <dbReference type="EC" id="6.1.1.12"/>
    </reaction>
</comment>